<dbReference type="PROSITE" id="PS51186">
    <property type="entry name" value="GNAT"/>
    <property type="match status" value="1"/>
</dbReference>
<dbReference type="PANTHER" id="PTHR43877:SF1">
    <property type="entry name" value="ACETYLTRANSFERASE"/>
    <property type="match status" value="1"/>
</dbReference>
<dbReference type="Proteomes" id="UP000178606">
    <property type="component" value="Unassembled WGS sequence"/>
</dbReference>
<dbReference type="InterPro" id="IPR000182">
    <property type="entry name" value="GNAT_dom"/>
</dbReference>
<dbReference type="PANTHER" id="PTHR43877">
    <property type="entry name" value="AMINOALKYLPHOSPHONATE N-ACETYLTRANSFERASE-RELATED-RELATED"/>
    <property type="match status" value="1"/>
</dbReference>
<dbReference type="PRINTS" id="PR01754">
    <property type="entry name" value="SACTRNSFRASE"/>
</dbReference>
<accession>A0A1F6CRY2</accession>
<evidence type="ECO:0000313" key="5">
    <source>
        <dbReference type="Proteomes" id="UP000178606"/>
    </source>
</evidence>
<dbReference type="EMBL" id="MFKF01000163">
    <property type="protein sequence ID" value="OGG51904.1"/>
    <property type="molecule type" value="Genomic_DNA"/>
</dbReference>
<dbReference type="SUPFAM" id="SSF55729">
    <property type="entry name" value="Acyl-CoA N-acyltransferases (Nat)"/>
    <property type="match status" value="1"/>
</dbReference>
<evidence type="ECO:0000256" key="1">
    <source>
        <dbReference type="ARBA" id="ARBA00022679"/>
    </source>
</evidence>
<organism evidence="4 5">
    <name type="scientific">Handelsmanbacteria sp. (strain RIFCSPLOWO2_12_FULL_64_10)</name>
    <dbReference type="NCBI Taxonomy" id="1817868"/>
    <lineage>
        <taxon>Bacteria</taxon>
        <taxon>Candidatus Handelsmaniibacteriota</taxon>
    </lineage>
</organism>
<sequence>MEIVEESVAALPEYGEIPMSFLVESRLRVEPIRNGLGGLALVEERVAPPYLKDYDGSPEQRPTSWPGRWDLSGWGILSAFDGTRRVGGAAVARRTPGMGDLEGRDDLALLWDIRVHPDRRGQGVGSRLFARAVTWAREKGCRQLKVETQNINVPACRFYARQGCALGAIHRYAYPDLPEEIQLLWYVDLQGDQSSL</sequence>
<keyword evidence="2" id="KW-0012">Acyltransferase</keyword>
<name>A0A1F6CRY2_HANXR</name>
<comment type="caution">
    <text evidence="4">The sequence shown here is derived from an EMBL/GenBank/DDBJ whole genome shotgun (WGS) entry which is preliminary data.</text>
</comment>
<gene>
    <name evidence="4" type="ORF">A3F84_02825</name>
</gene>
<dbReference type="GO" id="GO:0016747">
    <property type="term" value="F:acyltransferase activity, transferring groups other than amino-acyl groups"/>
    <property type="evidence" value="ECO:0007669"/>
    <property type="project" value="InterPro"/>
</dbReference>
<dbReference type="CDD" id="cd04301">
    <property type="entry name" value="NAT_SF"/>
    <property type="match status" value="1"/>
</dbReference>
<dbReference type="InterPro" id="IPR050832">
    <property type="entry name" value="Bact_Acetyltransf"/>
</dbReference>
<keyword evidence="1" id="KW-0808">Transferase</keyword>
<dbReference type="Pfam" id="PF00583">
    <property type="entry name" value="Acetyltransf_1"/>
    <property type="match status" value="1"/>
</dbReference>
<evidence type="ECO:0000256" key="2">
    <source>
        <dbReference type="ARBA" id="ARBA00023315"/>
    </source>
</evidence>
<protein>
    <recommendedName>
        <fullName evidence="3">N-acetyltransferase domain-containing protein</fullName>
    </recommendedName>
</protein>
<dbReference type="InterPro" id="IPR016181">
    <property type="entry name" value="Acyl_CoA_acyltransferase"/>
</dbReference>
<evidence type="ECO:0000259" key="3">
    <source>
        <dbReference type="PROSITE" id="PS51186"/>
    </source>
</evidence>
<dbReference type="AlphaFoldDB" id="A0A1F6CRY2"/>
<dbReference type="InterPro" id="IPR008125">
    <property type="entry name" value="Streptothricin_AcTrfase"/>
</dbReference>
<reference evidence="4 5" key="1">
    <citation type="journal article" date="2016" name="Nat. Commun.">
        <title>Thousands of microbial genomes shed light on interconnected biogeochemical processes in an aquifer system.</title>
        <authorList>
            <person name="Anantharaman K."/>
            <person name="Brown C.T."/>
            <person name="Hug L.A."/>
            <person name="Sharon I."/>
            <person name="Castelle C.J."/>
            <person name="Probst A.J."/>
            <person name="Thomas B.C."/>
            <person name="Singh A."/>
            <person name="Wilkins M.J."/>
            <person name="Karaoz U."/>
            <person name="Brodie E.L."/>
            <person name="Williams K.H."/>
            <person name="Hubbard S.S."/>
            <person name="Banfield J.F."/>
        </authorList>
    </citation>
    <scope>NUCLEOTIDE SEQUENCE [LARGE SCALE GENOMIC DNA]</scope>
    <source>
        <strain evidence="5">RIFCSPLOWO2_12_FULL_64_10</strain>
    </source>
</reference>
<dbReference type="Gene3D" id="3.40.630.30">
    <property type="match status" value="1"/>
</dbReference>
<evidence type="ECO:0000313" key="4">
    <source>
        <dbReference type="EMBL" id="OGG51904.1"/>
    </source>
</evidence>
<feature type="domain" description="N-acetyltransferase" evidence="3">
    <location>
        <begin position="42"/>
        <end position="190"/>
    </location>
</feature>
<proteinExistence type="predicted"/>